<proteinExistence type="inferred from homology"/>
<dbReference type="SUPFAM" id="SSF53067">
    <property type="entry name" value="Actin-like ATPase domain"/>
    <property type="match status" value="1"/>
</dbReference>
<protein>
    <submittedName>
        <fullName evidence="2">ROK family protein</fullName>
    </submittedName>
</protein>
<dbReference type="AlphaFoldDB" id="A0A927E900"/>
<name>A0A927E900_9HYPH</name>
<comment type="similarity">
    <text evidence="1">Belongs to the ROK (NagC/XylR) family.</text>
</comment>
<dbReference type="InterPro" id="IPR000600">
    <property type="entry name" value="ROK"/>
</dbReference>
<dbReference type="SUPFAM" id="SSF46785">
    <property type="entry name" value="Winged helix' DNA-binding domain"/>
    <property type="match status" value="1"/>
</dbReference>
<dbReference type="InterPro" id="IPR043129">
    <property type="entry name" value="ATPase_NBD"/>
</dbReference>
<gene>
    <name evidence="2" type="ORF">IED13_10800</name>
</gene>
<accession>A0A927E900</accession>
<reference evidence="2" key="1">
    <citation type="submission" date="2020-09" db="EMBL/GenBank/DDBJ databases">
        <title>Bosea spartocytisi sp. nov. a root nodule endophyte of Spartocytisus supranubius in the high mountain ecosystem fo the Teide National Park (Canary Islands, Spain).</title>
        <authorList>
            <person name="Pulido-Suarez L."/>
            <person name="Peix A."/>
            <person name="Igual J.M."/>
            <person name="Socas-Perez N."/>
            <person name="Velazquez E."/>
            <person name="Flores-Felix J.D."/>
            <person name="Leon-Barrios M."/>
        </authorList>
    </citation>
    <scope>NUCLEOTIDE SEQUENCE</scope>
    <source>
        <strain evidence="2">SSUT16</strain>
    </source>
</reference>
<dbReference type="Gene3D" id="1.10.10.10">
    <property type="entry name" value="Winged helix-like DNA-binding domain superfamily/Winged helix DNA-binding domain"/>
    <property type="match status" value="1"/>
</dbReference>
<dbReference type="Pfam" id="PF00480">
    <property type="entry name" value="ROK"/>
    <property type="match status" value="1"/>
</dbReference>
<keyword evidence="3" id="KW-1185">Reference proteome</keyword>
<dbReference type="RefSeq" id="WP_191124182.1">
    <property type="nucleotide sequence ID" value="NZ_JACXWY010000005.1"/>
</dbReference>
<evidence type="ECO:0000256" key="1">
    <source>
        <dbReference type="ARBA" id="ARBA00006479"/>
    </source>
</evidence>
<dbReference type="InterPro" id="IPR036388">
    <property type="entry name" value="WH-like_DNA-bd_sf"/>
</dbReference>
<evidence type="ECO:0000313" key="2">
    <source>
        <dbReference type="EMBL" id="MBD3846187.1"/>
    </source>
</evidence>
<dbReference type="EMBL" id="JACXWY010000005">
    <property type="protein sequence ID" value="MBD3846187.1"/>
    <property type="molecule type" value="Genomic_DNA"/>
</dbReference>
<dbReference type="Gene3D" id="3.30.420.40">
    <property type="match status" value="2"/>
</dbReference>
<evidence type="ECO:0000313" key="3">
    <source>
        <dbReference type="Proteomes" id="UP000619295"/>
    </source>
</evidence>
<dbReference type="Proteomes" id="UP000619295">
    <property type="component" value="Unassembled WGS sequence"/>
</dbReference>
<sequence>MSLIALDETRFGLAHQRDCARAYGLILAGQAHSRGDLSRLLDLRSTSTSRVVGDLVARRLVIETTGEATGRGRPSAILLAHNRRIGASVIHVSSQSLSGALVDLSGHLVTERRMPIEAEASNETIAEAMAALARTLLEAMPPGMSHAGTAVSLSGLIDLRRGQWLLASRWPRMRGLDVEAVLAPIAGPVEICRNLDAELRARAARDPEQFSGGTLLLHWGWGIGLAYAEDGRPFAPAGSFGELGHWRLAALGDRPCGCGNTGCLETGAALWALLPALRRHWPALDEDEKRLSRQFAGLDLLALPEIDTACRTLARALANACRLLFPARIAVSGPFASNPQLWAHFNALFRAEGTMDGFAVPDLVSVDASQLYEIHGAAAPLLSRAAEALLLNSA</sequence>
<dbReference type="PANTHER" id="PTHR18964">
    <property type="entry name" value="ROK (REPRESSOR, ORF, KINASE) FAMILY"/>
    <property type="match status" value="1"/>
</dbReference>
<comment type="caution">
    <text evidence="2">The sequence shown here is derived from an EMBL/GenBank/DDBJ whole genome shotgun (WGS) entry which is preliminary data.</text>
</comment>
<organism evidence="2 3">
    <name type="scientific">Bosea spartocytisi</name>
    <dbReference type="NCBI Taxonomy" id="2773451"/>
    <lineage>
        <taxon>Bacteria</taxon>
        <taxon>Pseudomonadati</taxon>
        <taxon>Pseudomonadota</taxon>
        <taxon>Alphaproteobacteria</taxon>
        <taxon>Hyphomicrobiales</taxon>
        <taxon>Boseaceae</taxon>
        <taxon>Bosea</taxon>
    </lineage>
</organism>
<dbReference type="PANTHER" id="PTHR18964:SF149">
    <property type="entry name" value="BIFUNCTIONAL UDP-N-ACETYLGLUCOSAMINE 2-EPIMERASE_N-ACETYLMANNOSAMINE KINASE"/>
    <property type="match status" value="1"/>
</dbReference>
<dbReference type="InterPro" id="IPR036390">
    <property type="entry name" value="WH_DNA-bd_sf"/>
</dbReference>